<evidence type="ECO:0000313" key="2">
    <source>
        <dbReference type="Proteomes" id="UP000641206"/>
    </source>
</evidence>
<keyword evidence="2" id="KW-1185">Reference proteome</keyword>
<organism evidence="1 2">
    <name type="scientific">Oceanobacillus neutriphilus</name>
    <dbReference type="NCBI Taxonomy" id="531815"/>
    <lineage>
        <taxon>Bacteria</taxon>
        <taxon>Bacillati</taxon>
        <taxon>Bacillota</taxon>
        <taxon>Bacilli</taxon>
        <taxon>Bacillales</taxon>
        <taxon>Bacillaceae</taxon>
        <taxon>Oceanobacillus</taxon>
    </lineage>
</organism>
<sequence>MTTKEKKESQVFIQVDNCRVVGYDERNVLVERNELTKDPRTKEEKHRWRVKGYYASIRQALYGILNKEWLIDENAVSDLNSYLKQVQDSNQKILDALEG</sequence>
<accession>A0ABQ2P3E0</accession>
<gene>
    <name evidence="1" type="ORF">GCM10011346_51950</name>
</gene>
<evidence type="ECO:0000313" key="1">
    <source>
        <dbReference type="EMBL" id="GGP17154.1"/>
    </source>
</evidence>
<dbReference type="Proteomes" id="UP000641206">
    <property type="component" value="Unassembled WGS sequence"/>
</dbReference>
<reference evidence="2" key="1">
    <citation type="journal article" date="2019" name="Int. J. Syst. Evol. Microbiol.">
        <title>The Global Catalogue of Microorganisms (GCM) 10K type strain sequencing project: providing services to taxonomists for standard genome sequencing and annotation.</title>
        <authorList>
            <consortium name="The Broad Institute Genomics Platform"/>
            <consortium name="The Broad Institute Genome Sequencing Center for Infectious Disease"/>
            <person name="Wu L."/>
            <person name="Ma J."/>
        </authorList>
    </citation>
    <scope>NUCLEOTIDE SEQUENCE [LARGE SCALE GENOMIC DNA]</scope>
    <source>
        <strain evidence="2">CGMCC 1.7693</strain>
    </source>
</reference>
<protein>
    <submittedName>
        <fullName evidence="1">Uncharacterized protein</fullName>
    </submittedName>
</protein>
<proteinExistence type="predicted"/>
<name>A0ABQ2P3E0_9BACI</name>
<comment type="caution">
    <text evidence="1">The sequence shown here is derived from an EMBL/GenBank/DDBJ whole genome shotgun (WGS) entry which is preliminary data.</text>
</comment>
<dbReference type="RefSeq" id="WP_188738655.1">
    <property type="nucleotide sequence ID" value="NZ_BMLW01000027.1"/>
</dbReference>
<dbReference type="EMBL" id="BMLW01000027">
    <property type="protein sequence ID" value="GGP17154.1"/>
    <property type="molecule type" value="Genomic_DNA"/>
</dbReference>